<accession>A0A0C9RYA3</accession>
<name>A0A0C9RYA3_9HYME</name>
<dbReference type="EMBL" id="GBYB01014245">
    <property type="protein sequence ID" value="JAG84012.1"/>
    <property type="molecule type" value="Transcribed_RNA"/>
</dbReference>
<evidence type="ECO:0000313" key="2">
    <source>
        <dbReference type="Proteomes" id="UP000694866"/>
    </source>
</evidence>
<keyword evidence="2" id="KW-1185">Reference proteome</keyword>
<dbReference type="Proteomes" id="UP000694866">
    <property type="component" value="Unplaced"/>
</dbReference>
<accession>A0A9R1SYV5</accession>
<dbReference type="GeneID" id="105264515"/>
<protein>
    <submittedName>
        <fullName evidence="1">Crocc protein</fullName>
    </submittedName>
</protein>
<dbReference type="KEGG" id="fas:105264515"/>
<sequence>MTMAQNGLYCPEGGRVRDVRSAKIRRAKNQSESIMERFDEMVNAQLLRHRKLGNLRLSTSMDKSDDIRDAKLPTKIRHLPKTLTSMSSANVSSHLSTETDNDLVEAVGSLFRAEEMSNFAEKIVAAEAAVAAVPPELAEEAAMAVTHTYQQFEDKVTKFREVVRGDAVIEVVGYIGVRTPKNQSKVNNGPLCCSCSN</sequence>
<reference evidence="3" key="2">
    <citation type="submission" date="2025-04" db="UniProtKB">
        <authorList>
            <consortium name="RefSeq"/>
        </authorList>
    </citation>
    <scope>IDENTIFICATION</scope>
    <source>
        <strain evidence="3">USDA-PBARC FA_bdor</strain>
        <tissue evidence="3">Whole organism</tissue>
    </source>
</reference>
<dbReference type="OrthoDB" id="7692348at2759"/>
<reference evidence="1" key="1">
    <citation type="submission" date="2015-01" db="EMBL/GenBank/DDBJ databases">
        <title>Transcriptome Assembly of Fopius arisanus.</title>
        <authorList>
            <person name="Geib S."/>
        </authorList>
    </citation>
    <scope>NUCLEOTIDE SEQUENCE</scope>
</reference>
<organism evidence="1">
    <name type="scientific">Fopius arisanus</name>
    <dbReference type="NCBI Taxonomy" id="64838"/>
    <lineage>
        <taxon>Eukaryota</taxon>
        <taxon>Metazoa</taxon>
        <taxon>Ecdysozoa</taxon>
        <taxon>Arthropoda</taxon>
        <taxon>Hexapoda</taxon>
        <taxon>Insecta</taxon>
        <taxon>Pterygota</taxon>
        <taxon>Neoptera</taxon>
        <taxon>Endopterygota</taxon>
        <taxon>Hymenoptera</taxon>
        <taxon>Apocrita</taxon>
        <taxon>Ichneumonoidea</taxon>
        <taxon>Braconidae</taxon>
        <taxon>Opiinae</taxon>
        <taxon>Fopius</taxon>
    </lineage>
</organism>
<dbReference type="AlphaFoldDB" id="A0A0C9RYA3"/>
<proteinExistence type="predicted"/>
<gene>
    <name evidence="1" type="primary">Crocc</name>
    <name evidence="3" type="synonym">LOC105264515</name>
    <name evidence="1" type="ORF">g.72232</name>
</gene>
<evidence type="ECO:0000313" key="1">
    <source>
        <dbReference type="EMBL" id="JAG84012.1"/>
    </source>
</evidence>
<dbReference type="RefSeq" id="XP_011299747.1">
    <property type="nucleotide sequence ID" value="XM_011301445.1"/>
</dbReference>
<evidence type="ECO:0000313" key="3">
    <source>
        <dbReference type="RefSeq" id="XP_011299747.1"/>
    </source>
</evidence>